<name>A0A0B1S0T2_OESDE</name>
<dbReference type="OrthoDB" id="10035013at2759"/>
<evidence type="ECO:0000256" key="1">
    <source>
        <dbReference type="SAM" id="MobiDB-lite"/>
    </source>
</evidence>
<protein>
    <submittedName>
        <fullName evidence="2">Uncharacterized protein</fullName>
    </submittedName>
</protein>
<dbReference type="Proteomes" id="UP000053660">
    <property type="component" value="Unassembled WGS sequence"/>
</dbReference>
<gene>
    <name evidence="2" type="ORF">OESDEN_23308</name>
</gene>
<sequence>MLEDLKKEKENASNSAERSISVQRIQPSRTTAQHQRPSAFVRPAFHYQQMQNVAASPVKVYDTLM</sequence>
<accession>A0A0B1S0T2</accession>
<keyword evidence="3" id="KW-1185">Reference proteome</keyword>
<reference evidence="2 3" key="1">
    <citation type="submission" date="2014-03" db="EMBL/GenBank/DDBJ databases">
        <title>Draft genome of the hookworm Oesophagostomum dentatum.</title>
        <authorList>
            <person name="Mitreva M."/>
        </authorList>
    </citation>
    <scope>NUCLEOTIDE SEQUENCE [LARGE SCALE GENOMIC DNA]</scope>
    <source>
        <strain evidence="2 3">OD-Hann</strain>
    </source>
</reference>
<evidence type="ECO:0000313" key="3">
    <source>
        <dbReference type="Proteomes" id="UP000053660"/>
    </source>
</evidence>
<feature type="region of interest" description="Disordered" evidence="1">
    <location>
        <begin position="1"/>
        <end position="38"/>
    </location>
</feature>
<feature type="compositionally biased region" description="Basic and acidic residues" evidence="1">
    <location>
        <begin position="1"/>
        <end position="11"/>
    </location>
</feature>
<dbReference type="EMBL" id="KN611126">
    <property type="protein sequence ID" value="KHJ77072.1"/>
    <property type="molecule type" value="Genomic_DNA"/>
</dbReference>
<feature type="compositionally biased region" description="Polar residues" evidence="1">
    <location>
        <begin position="12"/>
        <end position="36"/>
    </location>
</feature>
<proteinExistence type="predicted"/>
<dbReference type="AlphaFoldDB" id="A0A0B1S0T2"/>
<organism evidence="2 3">
    <name type="scientific">Oesophagostomum dentatum</name>
    <name type="common">Nodular worm</name>
    <dbReference type="NCBI Taxonomy" id="61180"/>
    <lineage>
        <taxon>Eukaryota</taxon>
        <taxon>Metazoa</taxon>
        <taxon>Ecdysozoa</taxon>
        <taxon>Nematoda</taxon>
        <taxon>Chromadorea</taxon>
        <taxon>Rhabditida</taxon>
        <taxon>Rhabditina</taxon>
        <taxon>Rhabditomorpha</taxon>
        <taxon>Strongyloidea</taxon>
        <taxon>Strongylidae</taxon>
        <taxon>Oesophagostomum</taxon>
    </lineage>
</organism>
<evidence type="ECO:0000313" key="2">
    <source>
        <dbReference type="EMBL" id="KHJ77072.1"/>
    </source>
</evidence>